<dbReference type="AlphaFoldDB" id="A0A7S1ZSF8"/>
<accession>A0A7S1ZSF8</accession>
<evidence type="ECO:0000313" key="1">
    <source>
        <dbReference type="EMBL" id="CAD9347406.1"/>
    </source>
</evidence>
<proteinExistence type="predicted"/>
<protein>
    <submittedName>
        <fullName evidence="1">Uncharacterized protein</fullName>
    </submittedName>
</protein>
<name>A0A7S1ZSF8_9STRA</name>
<reference evidence="1" key="1">
    <citation type="submission" date="2021-01" db="EMBL/GenBank/DDBJ databases">
        <authorList>
            <person name="Corre E."/>
            <person name="Pelletier E."/>
            <person name="Niang G."/>
            <person name="Scheremetjew M."/>
            <person name="Finn R."/>
            <person name="Kale V."/>
            <person name="Holt S."/>
            <person name="Cochrane G."/>
            <person name="Meng A."/>
            <person name="Brown T."/>
            <person name="Cohen L."/>
        </authorList>
    </citation>
    <scope>NUCLEOTIDE SEQUENCE</scope>
    <source>
        <strain evidence="1">Pop2</strain>
    </source>
</reference>
<sequence>MLRTNLGTVHNSMTTIKLKGIIQLRQPLLRKVIPGILNPTIRLHQHSRTQVLIRVPPVRRTRGATTRAEDAFVHAVELGAIFARLEEFGLAFLLPFFGLQPRFDGAVLLVEVAHVRYQVLEHVHVREGVDFRGLAARVGRPLGLDVTQAGEGVRSVDVHRARAADALATGAAKGESGVLLVFDFDERVEDHGTALV</sequence>
<organism evidence="1">
    <name type="scientific">Ditylum brightwellii</name>
    <dbReference type="NCBI Taxonomy" id="49249"/>
    <lineage>
        <taxon>Eukaryota</taxon>
        <taxon>Sar</taxon>
        <taxon>Stramenopiles</taxon>
        <taxon>Ochrophyta</taxon>
        <taxon>Bacillariophyta</taxon>
        <taxon>Mediophyceae</taxon>
        <taxon>Lithodesmiophycidae</taxon>
        <taxon>Lithodesmiales</taxon>
        <taxon>Lithodesmiaceae</taxon>
        <taxon>Ditylum</taxon>
    </lineage>
</organism>
<gene>
    <name evidence="1" type="ORF">DBRI1063_LOCUS19871</name>
</gene>
<dbReference type="EMBL" id="HBGN01030874">
    <property type="protein sequence ID" value="CAD9347406.1"/>
    <property type="molecule type" value="Transcribed_RNA"/>
</dbReference>